<dbReference type="GO" id="GO:0003724">
    <property type="term" value="F:RNA helicase activity"/>
    <property type="evidence" value="ECO:0007669"/>
    <property type="project" value="TreeGrafter"/>
</dbReference>
<dbReference type="InterPro" id="IPR000629">
    <property type="entry name" value="RNA-helicase_DEAD-box_CS"/>
</dbReference>
<dbReference type="GO" id="GO:0005829">
    <property type="term" value="C:cytosol"/>
    <property type="evidence" value="ECO:0007669"/>
    <property type="project" value="TreeGrafter"/>
</dbReference>
<name>A0A7D9MFW2_PARCT</name>
<dbReference type="InterPro" id="IPR050079">
    <property type="entry name" value="DEAD_box_RNA_helicase"/>
</dbReference>
<keyword evidence="4" id="KW-0067">ATP-binding</keyword>
<evidence type="ECO:0000256" key="4">
    <source>
        <dbReference type="ARBA" id="ARBA00022840"/>
    </source>
</evidence>
<evidence type="ECO:0000256" key="3">
    <source>
        <dbReference type="ARBA" id="ARBA00022806"/>
    </source>
</evidence>
<keyword evidence="1" id="KW-0547">Nucleotide-binding</keyword>
<dbReference type="PANTHER" id="PTHR47959">
    <property type="entry name" value="ATP-DEPENDENT RNA HELICASE RHLE-RELATED"/>
    <property type="match status" value="1"/>
</dbReference>
<dbReference type="InterPro" id="IPR011545">
    <property type="entry name" value="DEAD/DEAH_box_helicase_dom"/>
</dbReference>
<dbReference type="PROSITE" id="PS00039">
    <property type="entry name" value="DEAD_ATP_HELICASE"/>
    <property type="match status" value="1"/>
</dbReference>
<dbReference type="InterPro" id="IPR027417">
    <property type="entry name" value="P-loop_NTPase"/>
</dbReference>
<feature type="domain" description="Helicase ATP-binding" evidence="5">
    <location>
        <begin position="1"/>
        <end position="85"/>
    </location>
</feature>
<evidence type="ECO:0000256" key="1">
    <source>
        <dbReference type="ARBA" id="ARBA00022741"/>
    </source>
</evidence>
<gene>
    <name evidence="6" type="ORF">PACLA_8A089709</name>
</gene>
<reference evidence="6" key="1">
    <citation type="submission" date="2020-04" db="EMBL/GenBank/DDBJ databases">
        <authorList>
            <person name="Alioto T."/>
            <person name="Alioto T."/>
            <person name="Gomez Garrido J."/>
        </authorList>
    </citation>
    <scope>NUCLEOTIDE SEQUENCE</scope>
    <source>
        <strain evidence="6">A484AB</strain>
    </source>
</reference>
<comment type="caution">
    <text evidence="6">The sequence shown here is derived from an EMBL/GenBank/DDBJ whole genome shotgun (WGS) entry which is preliminary data.</text>
</comment>
<feature type="non-terminal residue" evidence="6">
    <location>
        <position position="85"/>
    </location>
</feature>
<evidence type="ECO:0000256" key="2">
    <source>
        <dbReference type="ARBA" id="ARBA00022801"/>
    </source>
</evidence>
<evidence type="ECO:0000259" key="5">
    <source>
        <dbReference type="PROSITE" id="PS51192"/>
    </source>
</evidence>
<feature type="non-terminal residue" evidence="6">
    <location>
        <position position="1"/>
    </location>
</feature>
<dbReference type="InterPro" id="IPR014001">
    <property type="entry name" value="Helicase_ATP-bd"/>
</dbReference>
<evidence type="ECO:0000313" key="6">
    <source>
        <dbReference type="EMBL" id="CAB4045856.1"/>
    </source>
</evidence>
<sequence length="85" mass="9389">QSLFIGGTNPRQVVQKFKKEGGNIIIGTPGRLDDIFCHKPDGLDLAACAKSLEVLVFDEADRLLDMGFEKSINSILGFLPKQRRT</sequence>
<dbReference type="EMBL" id="CACRXK020042512">
    <property type="protein sequence ID" value="CAB4045856.1"/>
    <property type="molecule type" value="Genomic_DNA"/>
</dbReference>
<dbReference type="AlphaFoldDB" id="A0A7D9MFW2"/>
<accession>A0A7D9MFW2</accession>
<organism evidence="6 7">
    <name type="scientific">Paramuricea clavata</name>
    <name type="common">Red gorgonian</name>
    <name type="synonym">Violescent sea-whip</name>
    <dbReference type="NCBI Taxonomy" id="317549"/>
    <lineage>
        <taxon>Eukaryota</taxon>
        <taxon>Metazoa</taxon>
        <taxon>Cnidaria</taxon>
        <taxon>Anthozoa</taxon>
        <taxon>Octocorallia</taxon>
        <taxon>Malacalcyonacea</taxon>
        <taxon>Plexauridae</taxon>
        <taxon>Paramuricea</taxon>
    </lineage>
</organism>
<dbReference type="GO" id="GO:0005524">
    <property type="term" value="F:ATP binding"/>
    <property type="evidence" value="ECO:0007669"/>
    <property type="project" value="UniProtKB-KW"/>
</dbReference>
<dbReference type="Gene3D" id="3.40.50.300">
    <property type="entry name" value="P-loop containing nucleotide triphosphate hydrolases"/>
    <property type="match status" value="1"/>
</dbReference>
<dbReference type="Proteomes" id="UP001152795">
    <property type="component" value="Unassembled WGS sequence"/>
</dbReference>
<dbReference type="GO" id="GO:0016787">
    <property type="term" value="F:hydrolase activity"/>
    <property type="evidence" value="ECO:0007669"/>
    <property type="project" value="UniProtKB-KW"/>
</dbReference>
<dbReference type="PROSITE" id="PS51192">
    <property type="entry name" value="HELICASE_ATP_BIND_1"/>
    <property type="match status" value="1"/>
</dbReference>
<protein>
    <submittedName>
        <fullName evidence="6">ATP-dependent RNA helicase DDX55</fullName>
    </submittedName>
</protein>
<keyword evidence="2" id="KW-0378">Hydrolase</keyword>
<keyword evidence="7" id="KW-1185">Reference proteome</keyword>
<dbReference type="PANTHER" id="PTHR47959:SF1">
    <property type="entry name" value="ATP-DEPENDENT RNA HELICASE DBPA"/>
    <property type="match status" value="1"/>
</dbReference>
<keyword evidence="3 6" id="KW-0347">Helicase</keyword>
<dbReference type="Pfam" id="PF00270">
    <property type="entry name" value="DEAD"/>
    <property type="match status" value="1"/>
</dbReference>
<dbReference type="OrthoDB" id="7396459at2759"/>
<proteinExistence type="predicted"/>
<dbReference type="SUPFAM" id="SSF52540">
    <property type="entry name" value="P-loop containing nucleoside triphosphate hydrolases"/>
    <property type="match status" value="1"/>
</dbReference>
<dbReference type="GO" id="GO:0003676">
    <property type="term" value="F:nucleic acid binding"/>
    <property type="evidence" value="ECO:0007669"/>
    <property type="project" value="InterPro"/>
</dbReference>
<evidence type="ECO:0000313" key="7">
    <source>
        <dbReference type="Proteomes" id="UP001152795"/>
    </source>
</evidence>